<dbReference type="AlphaFoldDB" id="A0A6C2CZU4"/>
<feature type="chain" id="PRO_5025450497" description="DUF4148 domain-containing protein" evidence="2">
    <location>
        <begin position="26"/>
        <end position="102"/>
    </location>
</feature>
<feature type="compositionally biased region" description="Basic and acidic residues" evidence="1">
    <location>
        <begin position="59"/>
        <end position="91"/>
    </location>
</feature>
<dbReference type="Proteomes" id="UP000389128">
    <property type="component" value="Unassembled WGS sequence"/>
</dbReference>
<sequence length="102" mass="11694">MQDRFIRGLGLVVGLLLAWPLAASAAHAEGGERLGPFLRQYAAPQDRQAREMPAFAAEPLRRQEADDSRNPRRWSPEERRQLRRDVHEAGRDVYGSHPRRPE</sequence>
<proteinExistence type="predicted"/>
<evidence type="ECO:0000313" key="4">
    <source>
        <dbReference type="Proteomes" id="UP000389128"/>
    </source>
</evidence>
<dbReference type="OrthoDB" id="8563392at2"/>
<keyword evidence="4" id="KW-1185">Reference proteome</keyword>
<evidence type="ECO:0000256" key="2">
    <source>
        <dbReference type="SAM" id="SignalP"/>
    </source>
</evidence>
<evidence type="ECO:0000313" key="3">
    <source>
        <dbReference type="EMBL" id="TYC59618.1"/>
    </source>
</evidence>
<dbReference type="EMBL" id="SDKK01000007">
    <property type="protein sequence ID" value="TYC59618.1"/>
    <property type="molecule type" value="Genomic_DNA"/>
</dbReference>
<accession>A0A6C2CZU4</accession>
<gene>
    <name evidence="3" type="ORF">ETQ85_08610</name>
</gene>
<evidence type="ECO:0000256" key="1">
    <source>
        <dbReference type="SAM" id="MobiDB-lite"/>
    </source>
</evidence>
<name>A0A6C2CZU4_9RHOO</name>
<feature type="signal peptide" evidence="2">
    <location>
        <begin position="1"/>
        <end position="25"/>
    </location>
</feature>
<feature type="region of interest" description="Disordered" evidence="1">
    <location>
        <begin position="45"/>
        <end position="102"/>
    </location>
</feature>
<evidence type="ECO:0008006" key="5">
    <source>
        <dbReference type="Google" id="ProtNLM"/>
    </source>
</evidence>
<reference evidence="3 4" key="1">
    <citation type="submission" date="2019-01" db="EMBL/GenBank/DDBJ databases">
        <title>Zoogloea oleivorans genome sequencing and assembly.</title>
        <authorList>
            <person name="Tancsics A."/>
            <person name="Farkas M."/>
            <person name="Kriszt B."/>
            <person name="Maroti G."/>
            <person name="Horvath B."/>
        </authorList>
    </citation>
    <scope>NUCLEOTIDE SEQUENCE [LARGE SCALE GENOMIC DNA]</scope>
    <source>
        <strain evidence="3 4">Buc</strain>
    </source>
</reference>
<comment type="caution">
    <text evidence="3">The sequence shown here is derived from an EMBL/GenBank/DDBJ whole genome shotgun (WGS) entry which is preliminary data.</text>
</comment>
<protein>
    <recommendedName>
        <fullName evidence="5">DUF4148 domain-containing protein</fullName>
    </recommendedName>
</protein>
<organism evidence="3 4">
    <name type="scientific">Zoogloea oleivorans</name>
    <dbReference type="NCBI Taxonomy" id="1552750"/>
    <lineage>
        <taxon>Bacteria</taxon>
        <taxon>Pseudomonadati</taxon>
        <taxon>Pseudomonadota</taxon>
        <taxon>Betaproteobacteria</taxon>
        <taxon>Rhodocyclales</taxon>
        <taxon>Zoogloeaceae</taxon>
        <taxon>Zoogloea</taxon>
    </lineage>
</organism>
<keyword evidence="2" id="KW-0732">Signal</keyword>